<dbReference type="CDD" id="cd02440">
    <property type="entry name" value="AdoMet_MTases"/>
    <property type="match status" value="1"/>
</dbReference>
<dbReference type="InterPro" id="IPR050508">
    <property type="entry name" value="Methyltransf_Superfamily"/>
</dbReference>
<dbReference type="SUPFAM" id="SSF53335">
    <property type="entry name" value="S-adenosyl-L-methionine-dependent methyltransferases"/>
    <property type="match status" value="1"/>
</dbReference>
<dbReference type="Proteomes" id="UP000256269">
    <property type="component" value="Unassembled WGS sequence"/>
</dbReference>
<organism evidence="2 3">
    <name type="scientific">Kutzneria buriramensis</name>
    <dbReference type="NCBI Taxonomy" id="1045776"/>
    <lineage>
        <taxon>Bacteria</taxon>
        <taxon>Bacillati</taxon>
        <taxon>Actinomycetota</taxon>
        <taxon>Actinomycetes</taxon>
        <taxon>Pseudonocardiales</taxon>
        <taxon>Pseudonocardiaceae</taxon>
        <taxon>Kutzneria</taxon>
    </lineage>
</organism>
<keyword evidence="2" id="KW-0808">Transferase</keyword>
<keyword evidence="3" id="KW-1185">Reference proteome</keyword>
<dbReference type="InterPro" id="IPR029063">
    <property type="entry name" value="SAM-dependent_MTases_sf"/>
</dbReference>
<feature type="domain" description="Methyltransferase type 11" evidence="1">
    <location>
        <begin position="52"/>
        <end position="147"/>
    </location>
</feature>
<proteinExistence type="predicted"/>
<name>A0A3E0HF34_9PSEU</name>
<dbReference type="GO" id="GO:0032259">
    <property type="term" value="P:methylation"/>
    <property type="evidence" value="ECO:0007669"/>
    <property type="project" value="UniProtKB-KW"/>
</dbReference>
<keyword evidence="2" id="KW-0489">Methyltransferase</keyword>
<dbReference type="EMBL" id="QUNO01000009">
    <property type="protein sequence ID" value="REH43793.1"/>
    <property type="molecule type" value="Genomic_DNA"/>
</dbReference>
<dbReference type="Gene3D" id="3.40.50.150">
    <property type="entry name" value="Vaccinia Virus protein VP39"/>
    <property type="match status" value="1"/>
</dbReference>
<accession>A0A3E0HF34</accession>
<dbReference type="PANTHER" id="PTHR42912">
    <property type="entry name" value="METHYLTRANSFERASE"/>
    <property type="match status" value="1"/>
</dbReference>
<evidence type="ECO:0000313" key="3">
    <source>
        <dbReference type="Proteomes" id="UP000256269"/>
    </source>
</evidence>
<dbReference type="RefSeq" id="WP_116177214.1">
    <property type="nucleotide sequence ID" value="NZ_CP144375.1"/>
</dbReference>
<dbReference type="OrthoDB" id="9777638at2"/>
<comment type="caution">
    <text evidence="2">The sequence shown here is derived from an EMBL/GenBank/DDBJ whole genome shotgun (WGS) entry which is preliminary data.</text>
</comment>
<protein>
    <submittedName>
        <fullName evidence="2">Methyltransferase family protein</fullName>
    </submittedName>
</protein>
<reference evidence="2 3" key="1">
    <citation type="submission" date="2018-08" db="EMBL/GenBank/DDBJ databases">
        <title>Genomic Encyclopedia of Archaeal and Bacterial Type Strains, Phase II (KMG-II): from individual species to whole genera.</title>
        <authorList>
            <person name="Goeker M."/>
        </authorList>
    </citation>
    <scope>NUCLEOTIDE SEQUENCE [LARGE SCALE GENOMIC DNA]</scope>
    <source>
        <strain evidence="2 3">DSM 45791</strain>
    </source>
</reference>
<dbReference type="AlphaFoldDB" id="A0A3E0HF34"/>
<evidence type="ECO:0000313" key="2">
    <source>
        <dbReference type="EMBL" id="REH43793.1"/>
    </source>
</evidence>
<evidence type="ECO:0000259" key="1">
    <source>
        <dbReference type="Pfam" id="PF08241"/>
    </source>
</evidence>
<dbReference type="InterPro" id="IPR013216">
    <property type="entry name" value="Methyltransf_11"/>
</dbReference>
<dbReference type="Pfam" id="PF08241">
    <property type="entry name" value="Methyltransf_11"/>
    <property type="match status" value="1"/>
</dbReference>
<sequence length="206" mass="22259">MVLQHLLHGHQAPGVIGRARGYEALTALVLNRRRLYGRLVTLADIRPGERVLDIGCGPGYLTALAARKGAHTVGVDPAESMIQLAQRLRGADDCEFRVGRAESLDLPDESFDVVVSSFAVHHIPEPVRAAAFAEMHRVLRPGGRLLVADFPPPRGRVARHLIGAMTGEAMSANPVERIAPMVGEAGFTAVTSGEHRPFLHHVRAVK</sequence>
<dbReference type="GO" id="GO:0008757">
    <property type="term" value="F:S-adenosylmethionine-dependent methyltransferase activity"/>
    <property type="evidence" value="ECO:0007669"/>
    <property type="project" value="InterPro"/>
</dbReference>
<gene>
    <name evidence="2" type="ORF">BCF44_109336</name>
</gene>